<dbReference type="GO" id="GO:0030313">
    <property type="term" value="C:cell envelope"/>
    <property type="evidence" value="ECO:0007669"/>
    <property type="project" value="UniProtKB-SubCell"/>
</dbReference>
<comment type="subcellular location">
    <subcellularLocation>
        <location evidence="1">Cell envelope</location>
    </subcellularLocation>
</comment>
<keyword evidence="6" id="KW-0812">Transmembrane</keyword>
<dbReference type="HOGENOM" id="CLU_084452_0_0_11"/>
<protein>
    <submittedName>
        <fullName evidence="6">Putative multidrug efflux system transmembrane protein</fullName>
    </submittedName>
</protein>
<sequence length="225" mass="23332">MGSDRALLTEAQAKAQVSQAKSALAKAKEALAGVTIKAPADGTVLSVAGTVGTRYTGGAFLTLGDLGDLQVKAMFTESDIRFLKVGQRAEVTFPARPGATYSGTVAHIDPTATTSDRLVRYGVTIALDDRPDGLLLGQTATVRVTTAEAENALYLPSQAVRKVTGDRAQVTVVNGEHRATRTVVIGVRGDRYVQIVSGLAEGERVLLSEGTTSGGFPDEGFPGAG</sequence>
<dbReference type="eggNOG" id="COG0845">
    <property type="taxonomic scope" value="Bacteria"/>
</dbReference>
<dbReference type="InterPro" id="IPR050465">
    <property type="entry name" value="UPF0194_transport"/>
</dbReference>
<dbReference type="InterPro" id="IPR058792">
    <property type="entry name" value="Beta-barrel_RND_2"/>
</dbReference>
<accession>D6Y902</accession>
<dbReference type="Proteomes" id="UP000006640">
    <property type="component" value="Chromosome"/>
</dbReference>
<keyword evidence="7" id="KW-1185">Reference proteome</keyword>
<evidence type="ECO:0000256" key="2">
    <source>
        <dbReference type="ARBA" id="ARBA00009477"/>
    </source>
</evidence>
<dbReference type="Pfam" id="PF25967">
    <property type="entry name" value="RND-MFP_C"/>
    <property type="match status" value="1"/>
</dbReference>
<dbReference type="NCBIfam" id="TIGR01730">
    <property type="entry name" value="RND_mfp"/>
    <property type="match status" value="1"/>
</dbReference>
<dbReference type="GO" id="GO:0022857">
    <property type="term" value="F:transmembrane transporter activity"/>
    <property type="evidence" value="ECO:0007669"/>
    <property type="project" value="InterPro"/>
</dbReference>
<dbReference type="PANTHER" id="PTHR32347">
    <property type="entry name" value="EFFLUX SYSTEM COMPONENT YKNX-RELATED"/>
    <property type="match status" value="1"/>
</dbReference>
<reference evidence="6 7" key="1">
    <citation type="submission" date="2010-01" db="EMBL/GenBank/DDBJ databases">
        <title>The complete genome of Thermobispora bispora DSM 43833.</title>
        <authorList>
            <consortium name="US DOE Joint Genome Institute (JGI-PGF)"/>
            <person name="Lucas S."/>
            <person name="Copeland A."/>
            <person name="Lapidus A."/>
            <person name="Glavina del Rio T."/>
            <person name="Dalin E."/>
            <person name="Tice H."/>
            <person name="Bruce D."/>
            <person name="Goodwin L."/>
            <person name="Pitluck S."/>
            <person name="Kyrpides N."/>
            <person name="Mavromatis K."/>
            <person name="Ivanova N."/>
            <person name="Mikhailova N."/>
            <person name="Chertkov O."/>
            <person name="Brettin T."/>
            <person name="Detter J.C."/>
            <person name="Han C."/>
            <person name="Larimer F."/>
            <person name="Land M."/>
            <person name="Hauser L."/>
            <person name="Markowitz V."/>
            <person name="Cheng J.-F."/>
            <person name="Hugenholtz P."/>
            <person name="Woyke T."/>
            <person name="Wu D."/>
            <person name="Jando M."/>
            <person name="Schneider S."/>
            <person name="Klenk H.-P."/>
            <person name="Eisen J.A."/>
        </authorList>
    </citation>
    <scope>NUCLEOTIDE SEQUENCE [LARGE SCALE GENOMIC DNA]</scope>
    <source>
        <strain evidence="7">ATCC 19993 / DSM 43833 / CBS 139.67 / JCM 10125 / KCTC 9307 / NBRC 14880 / R51</strain>
    </source>
</reference>
<evidence type="ECO:0000313" key="7">
    <source>
        <dbReference type="Proteomes" id="UP000006640"/>
    </source>
</evidence>
<evidence type="ECO:0000313" key="6">
    <source>
        <dbReference type="EMBL" id="ADG89964.1"/>
    </source>
</evidence>
<evidence type="ECO:0000259" key="5">
    <source>
        <dbReference type="Pfam" id="PF25967"/>
    </source>
</evidence>
<dbReference type="RefSeq" id="WP_013133497.1">
    <property type="nucleotide sequence ID" value="NC_014165.1"/>
</dbReference>
<dbReference type="KEGG" id="tbi:Tbis_3274"/>
<organism evidence="6 7">
    <name type="scientific">Thermobispora bispora (strain ATCC 19993 / DSM 43833 / CBS 139.67 / JCM 10125 / KCTC 9307 / NBRC 14880 / R51)</name>
    <dbReference type="NCBI Taxonomy" id="469371"/>
    <lineage>
        <taxon>Bacteria</taxon>
        <taxon>Bacillati</taxon>
        <taxon>Actinomycetota</taxon>
        <taxon>Actinomycetes</taxon>
        <taxon>Streptosporangiales</taxon>
        <taxon>Streptosporangiaceae</taxon>
        <taxon>Thermobispora</taxon>
    </lineage>
</organism>
<name>D6Y902_THEBD</name>
<dbReference type="OrthoDB" id="3286702at2"/>
<keyword evidence="6" id="KW-0472">Membrane</keyword>
<dbReference type="SUPFAM" id="SSF111369">
    <property type="entry name" value="HlyD-like secretion proteins"/>
    <property type="match status" value="1"/>
</dbReference>
<dbReference type="Gene3D" id="2.40.420.20">
    <property type="match status" value="1"/>
</dbReference>
<evidence type="ECO:0000259" key="4">
    <source>
        <dbReference type="Pfam" id="PF25954"/>
    </source>
</evidence>
<dbReference type="InterPro" id="IPR058627">
    <property type="entry name" value="MdtA-like_C"/>
</dbReference>
<feature type="domain" description="Multidrug resistance protein MdtA-like C-terminal permuted SH3" evidence="5">
    <location>
        <begin position="151"/>
        <end position="210"/>
    </location>
</feature>
<gene>
    <name evidence="6" type="ordered locus">Tbis_3274</name>
</gene>
<dbReference type="Gene3D" id="2.40.30.170">
    <property type="match status" value="1"/>
</dbReference>
<dbReference type="Pfam" id="PF25954">
    <property type="entry name" value="Beta-barrel_RND_2"/>
    <property type="match status" value="1"/>
</dbReference>
<dbReference type="GO" id="GO:0016020">
    <property type="term" value="C:membrane"/>
    <property type="evidence" value="ECO:0007669"/>
    <property type="project" value="InterPro"/>
</dbReference>
<feature type="domain" description="CusB-like beta-barrel" evidence="4">
    <location>
        <begin position="71"/>
        <end position="147"/>
    </location>
</feature>
<dbReference type="EMBL" id="CP001874">
    <property type="protein sequence ID" value="ADG89964.1"/>
    <property type="molecule type" value="Genomic_DNA"/>
</dbReference>
<keyword evidence="3" id="KW-0175">Coiled coil</keyword>
<proteinExistence type="inferred from homology"/>
<dbReference type="STRING" id="469371.Tbis_3274"/>
<comment type="similarity">
    <text evidence="2">Belongs to the membrane fusion protein (MFP) (TC 8.A.1) family.</text>
</comment>
<evidence type="ECO:0000256" key="1">
    <source>
        <dbReference type="ARBA" id="ARBA00004196"/>
    </source>
</evidence>
<dbReference type="AlphaFoldDB" id="D6Y902"/>
<evidence type="ECO:0000256" key="3">
    <source>
        <dbReference type="ARBA" id="ARBA00023054"/>
    </source>
</evidence>
<dbReference type="InterPro" id="IPR006143">
    <property type="entry name" value="RND_pump_MFP"/>
</dbReference>
<dbReference type="PANTHER" id="PTHR32347:SF27">
    <property type="entry name" value="RND EFFLUX PUMP MEMBRANE FUSION PROTEIN BARREL-SANDWICH DOMAIN-CONTAINING PROTEIN"/>
    <property type="match status" value="1"/>
</dbReference>